<dbReference type="InterPro" id="IPR015168">
    <property type="entry name" value="SsuA/THI5"/>
</dbReference>
<dbReference type="Proteomes" id="UP001355206">
    <property type="component" value="Unassembled WGS sequence"/>
</dbReference>
<dbReference type="Gene3D" id="3.40.190.10">
    <property type="entry name" value="Periplasmic binding protein-like II"/>
    <property type="match status" value="2"/>
</dbReference>
<dbReference type="InterPro" id="IPR010067">
    <property type="entry name" value="ABC_SsuA_sub-bd"/>
</dbReference>
<evidence type="ECO:0000256" key="2">
    <source>
        <dbReference type="ARBA" id="ARBA00010742"/>
    </source>
</evidence>
<sequence>MTDRSPRAPSLSPASGRAPNRRHLLSAGLGLAAVALLRPARAGGSIRIGYQKYGSLVLLKGRGTLEKALQPLGTAVSWSEFPSGPPLLEALNAGAIDFGSAGEAPPIFAQAASPELRYVAAEPPAPRGEAILVPKDSPVRSVADLRGKTVALNKGSNVHYLLVRALEQAGVPYDAVKLAFLAPADANAAFVRGSVDAWVIWDPFQAAAERAAGARILVDGRGADGQALAPNRQFYLSRRGFTDTSPAVVSAVLRAIGEIDAWAEGHADAVAAELAPSVGIPAPVLAVALGRLSYGVAPLDADAIADQQKVADAFHDLGLLPKPVRVADAVWTPPGTTAAVKSETRTENR</sequence>
<name>A0ABU7TLT3_9HYPH</name>
<dbReference type="InterPro" id="IPR001638">
    <property type="entry name" value="Solute-binding_3/MltF_N"/>
</dbReference>
<comment type="subcellular location">
    <subcellularLocation>
        <location evidence="1">Periplasm</location>
    </subcellularLocation>
</comment>
<evidence type="ECO:0000256" key="4">
    <source>
        <dbReference type="ARBA" id="ARBA00022729"/>
    </source>
</evidence>
<evidence type="ECO:0000256" key="1">
    <source>
        <dbReference type="ARBA" id="ARBA00004418"/>
    </source>
</evidence>
<comment type="similarity">
    <text evidence="2">Belongs to the bacterial solute-binding protein SsuA/TauA family.</text>
</comment>
<evidence type="ECO:0000313" key="7">
    <source>
        <dbReference type="Proteomes" id="UP001355206"/>
    </source>
</evidence>
<evidence type="ECO:0000259" key="5">
    <source>
        <dbReference type="SMART" id="SM00062"/>
    </source>
</evidence>
<dbReference type="PANTHER" id="PTHR30024">
    <property type="entry name" value="ALIPHATIC SULFONATES-BINDING PROTEIN-RELATED"/>
    <property type="match status" value="1"/>
</dbReference>
<evidence type="ECO:0000313" key="6">
    <source>
        <dbReference type="EMBL" id="MEE7490749.1"/>
    </source>
</evidence>
<comment type="caution">
    <text evidence="6">The sequence shown here is derived from an EMBL/GenBank/DDBJ whole genome shotgun (WGS) entry which is preliminary data.</text>
</comment>
<proteinExistence type="inferred from homology"/>
<dbReference type="RefSeq" id="WP_331301643.1">
    <property type="nucleotide sequence ID" value="NZ_MLCA01000004.1"/>
</dbReference>
<gene>
    <name evidence="6" type="ORF">MOTC310_09870</name>
</gene>
<dbReference type="NCBIfam" id="TIGR01728">
    <property type="entry name" value="SsuA_fam"/>
    <property type="match status" value="1"/>
</dbReference>
<organism evidence="6 7">
    <name type="scientific">Methylobacterium oryzae</name>
    <dbReference type="NCBI Taxonomy" id="334852"/>
    <lineage>
        <taxon>Bacteria</taxon>
        <taxon>Pseudomonadati</taxon>
        <taxon>Pseudomonadota</taxon>
        <taxon>Alphaproteobacteria</taxon>
        <taxon>Hyphomicrobiales</taxon>
        <taxon>Methylobacteriaceae</taxon>
        <taxon>Methylobacterium</taxon>
    </lineage>
</organism>
<dbReference type="PROSITE" id="PS51318">
    <property type="entry name" value="TAT"/>
    <property type="match status" value="1"/>
</dbReference>
<keyword evidence="4" id="KW-0732">Signal</keyword>
<feature type="domain" description="Solute-binding protein family 3/N-terminal" evidence="5">
    <location>
        <begin position="45"/>
        <end position="266"/>
    </location>
</feature>
<protein>
    <submittedName>
        <fullName evidence="6">Sulfonate ABC transporter substrate-binding protein</fullName>
    </submittedName>
</protein>
<dbReference type="InterPro" id="IPR006311">
    <property type="entry name" value="TAT_signal"/>
</dbReference>
<keyword evidence="7" id="KW-1185">Reference proteome</keyword>
<evidence type="ECO:0000256" key="3">
    <source>
        <dbReference type="ARBA" id="ARBA00022448"/>
    </source>
</evidence>
<keyword evidence="3" id="KW-0813">Transport</keyword>
<dbReference type="EMBL" id="MLCA01000004">
    <property type="protein sequence ID" value="MEE7490749.1"/>
    <property type="molecule type" value="Genomic_DNA"/>
</dbReference>
<accession>A0ABU7TLT3</accession>
<dbReference type="Pfam" id="PF09084">
    <property type="entry name" value="NMT1"/>
    <property type="match status" value="1"/>
</dbReference>
<dbReference type="PANTHER" id="PTHR30024:SF42">
    <property type="entry name" value="ALIPHATIC SULFONATES-BINDING PROTEIN-RELATED"/>
    <property type="match status" value="1"/>
</dbReference>
<dbReference type="SMART" id="SM00062">
    <property type="entry name" value="PBPb"/>
    <property type="match status" value="1"/>
</dbReference>
<dbReference type="SUPFAM" id="SSF53850">
    <property type="entry name" value="Periplasmic binding protein-like II"/>
    <property type="match status" value="1"/>
</dbReference>
<reference evidence="6 7" key="1">
    <citation type="journal article" date="2012" name="Genet. Mol. Biol.">
        <title>Analysis of 16S rRNA and mxaF genes revealing insights into Methylobacterium niche-specific plant association.</title>
        <authorList>
            <person name="Dourado M.N."/>
            <person name="Andreote F.D."/>
            <person name="Dini-Andreote F."/>
            <person name="Conti R."/>
            <person name="Araujo J.M."/>
            <person name="Araujo W.L."/>
        </authorList>
    </citation>
    <scope>NUCLEOTIDE SEQUENCE [LARGE SCALE GENOMIC DNA]</scope>
    <source>
        <strain evidence="6 7">TC3-10</strain>
    </source>
</reference>
<dbReference type="CDD" id="cd13557">
    <property type="entry name" value="PBP2_SsuA"/>
    <property type="match status" value="1"/>
</dbReference>